<dbReference type="Gene3D" id="3.40.50.300">
    <property type="entry name" value="P-loop containing nucleotide triphosphate hydrolases"/>
    <property type="match status" value="1"/>
</dbReference>
<organism evidence="3 4">
    <name type="scientific">Bowmanella denitrificans</name>
    <dbReference type="NCBI Taxonomy" id="366582"/>
    <lineage>
        <taxon>Bacteria</taxon>
        <taxon>Pseudomonadati</taxon>
        <taxon>Pseudomonadota</taxon>
        <taxon>Gammaproteobacteria</taxon>
        <taxon>Alteromonadales</taxon>
        <taxon>Alteromonadaceae</taxon>
        <taxon>Bowmanella</taxon>
    </lineage>
</organism>
<dbReference type="SUPFAM" id="SSF52540">
    <property type="entry name" value="P-loop containing nucleoside triphosphate hydrolases"/>
    <property type="match status" value="1"/>
</dbReference>
<dbReference type="Pfam" id="PF13432">
    <property type="entry name" value="TPR_16"/>
    <property type="match status" value="1"/>
</dbReference>
<accession>A0ABN0XPG1</accession>
<gene>
    <name evidence="3" type="ORF">GCM10009092_37030</name>
</gene>
<dbReference type="RefSeq" id="WP_343846980.1">
    <property type="nucleotide sequence ID" value="NZ_BAAAEI010000023.1"/>
</dbReference>
<keyword evidence="2" id="KW-0802">TPR repeat</keyword>
<dbReference type="SMART" id="SM00028">
    <property type="entry name" value="TPR"/>
    <property type="match status" value="5"/>
</dbReference>
<name>A0ABN0XPG1_9ALTE</name>
<evidence type="ECO:0000256" key="2">
    <source>
        <dbReference type="PROSITE-ProRule" id="PRU00339"/>
    </source>
</evidence>
<dbReference type="Pfam" id="PF13469">
    <property type="entry name" value="Sulfotransfer_3"/>
    <property type="match status" value="1"/>
</dbReference>
<feature type="repeat" description="TPR" evidence="2">
    <location>
        <begin position="242"/>
        <end position="275"/>
    </location>
</feature>
<evidence type="ECO:0000313" key="3">
    <source>
        <dbReference type="EMBL" id="GAA0369373.1"/>
    </source>
</evidence>
<dbReference type="EMBL" id="BAAAEI010000023">
    <property type="protein sequence ID" value="GAA0369373.1"/>
    <property type="molecule type" value="Genomic_DNA"/>
</dbReference>
<dbReference type="Pfam" id="PF14559">
    <property type="entry name" value="TPR_19"/>
    <property type="match status" value="2"/>
</dbReference>
<feature type="repeat" description="TPR" evidence="2">
    <location>
        <begin position="276"/>
        <end position="309"/>
    </location>
</feature>
<dbReference type="SUPFAM" id="SSF48452">
    <property type="entry name" value="TPR-like"/>
    <property type="match status" value="2"/>
</dbReference>
<dbReference type="InterPro" id="IPR011990">
    <property type="entry name" value="TPR-like_helical_dom_sf"/>
</dbReference>
<dbReference type="InterPro" id="IPR019734">
    <property type="entry name" value="TPR_rpt"/>
</dbReference>
<reference evidence="3 4" key="1">
    <citation type="journal article" date="2019" name="Int. J. Syst. Evol. Microbiol.">
        <title>The Global Catalogue of Microorganisms (GCM) 10K type strain sequencing project: providing services to taxonomists for standard genome sequencing and annotation.</title>
        <authorList>
            <consortium name="The Broad Institute Genomics Platform"/>
            <consortium name="The Broad Institute Genome Sequencing Center for Infectious Disease"/>
            <person name="Wu L."/>
            <person name="Ma J."/>
        </authorList>
    </citation>
    <scope>NUCLEOTIDE SEQUENCE [LARGE SCALE GENOMIC DNA]</scope>
    <source>
        <strain evidence="3 4">JCM 13378</strain>
    </source>
</reference>
<sequence length="662" mass="75208">MKQHNEARHRQLALIRQDVNQGRFSQAKAQLTDLLKADGNDQGAWYLLAVSQRYLGELDDALSSLQTLRLLDPGYGRLYQEMGHCLLAGKETARAIMAYRQAVQFNPALLASWQRLAELLPESDPGHQLMVANVRELKALPIEIQSATSMLHEGKLLKAEQLCRHYLQHHPRHVNAMRLLAQIGLKHYILDDAEFLLESCLAFEPAHLGARQDYVLVLHKRQKYQQALQQARTLLDTDPDNGHYQILLANQLVAVGQFEQALSLYQQAWQLMPGNAHIPLLQGHALKTLGQHQQAVQAYQQAIEARQDFGDAYWSLANLKTYRFTPAQMADMQSLAEQQTVLPEDKIHLHFALGKAFEDSEEYENAFIHYKQGNSLKKAALHYSAEKFSQEVNGQIQHCDTSLFSSRQGMGCADDAPIFIVGLPRAGSTLLEQILASHSMVDGTMELPNILATVHRLKGRRASAPAYPANLHELSAEQLLELGEAYIRDTRIHRGQGRYFIDKMPNNFRHIGLIQLILPNARIIDARRHPMACCFSGFKQLFAEGQEFSYALSDIAAYYRDYLRLMAHWDKVLPGKVYRLQYELLVADFESQVRQLLDFLGLPFERACLDFHQTRRAIKTASSEQVRQPLYQSGLEQWRHFSPWLGELQQGLGSDVLADVGH</sequence>
<dbReference type="PROSITE" id="PS50005">
    <property type="entry name" value="TPR"/>
    <property type="match status" value="3"/>
</dbReference>
<dbReference type="Pfam" id="PF13181">
    <property type="entry name" value="TPR_8"/>
    <property type="match status" value="1"/>
</dbReference>
<proteinExistence type="predicted"/>
<dbReference type="InterPro" id="IPR027417">
    <property type="entry name" value="P-loop_NTPase"/>
</dbReference>
<feature type="repeat" description="TPR" evidence="2">
    <location>
        <begin position="76"/>
        <end position="109"/>
    </location>
</feature>
<evidence type="ECO:0000313" key="4">
    <source>
        <dbReference type="Proteomes" id="UP001501757"/>
    </source>
</evidence>
<protein>
    <submittedName>
        <fullName evidence="3">Tetratricopeptide repeat-containing sulfotransferase family protein</fullName>
    </submittedName>
</protein>
<dbReference type="PANTHER" id="PTHR12788">
    <property type="entry name" value="PROTEIN-TYROSINE SULFOTRANSFERASE 2"/>
    <property type="match status" value="1"/>
</dbReference>
<dbReference type="InterPro" id="IPR026634">
    <property type="entry name" value="TPST-like"/>
</dbReference>
<dbReference type="PANTHER" id="PTHR12788:SF10">
    <property type="entry name" value="PROTEIN-TYROSINE SULFOTRANSFERASE"/>
    <property type="match status" value="1"/>
</dbReference>
<comment type="caution">
    <text evidence="3">The sequence shown here is derived from an EMBL/GenBank/DDBJ whole genome shotgun (WGS) entry which is preliminary data.</text>
</comment>
<keyword evidence="4" id="KW-1185">Reference proteome</keyword>
<keyword evidence="1" id="KW-0808">Transferase</keyword>
<evidence type="ECO:0000256" key="1">
    <source>
        <dbReference type="ARBA" id="ARBA00022679"/>
    </source>
</evidence>
<dbReference type="Proteomes" id="UP001501757">
    <property type="component" value="Unassembled WGS sequence"/>
</dbReference>
<dbReference type="Gene3D" id="1.25.40.10">
    <property type="entry name" value="Tetratricopeptide repeat domain"/>
    <property type="match status" value="3"/>
</dbReference>